<dbReference type="PROSITE" id="PS51684">
    <property type="entry name" value="SAM_MT_TRM5_TYW2"/>
    <property type="match status" value="1"/>
</dbReference>
<dbReference type="RefSeq" id="XP_013079783.2">
    <property type="nucleotide sequence ID" value="XM_013224329.2"/>
</dbReference>
<organism evidence="8 10">
    <name type="scientific">Biomphalaria glabrata</name>
    <name type="common">Bloodfluke planorb</name>
    <name type="synonym">Freshwater snail</name>
    <dbReference type="NCBI Taxonomy" id="6526"/>
    <lineage>
        <taxon>Eukaryota</taxon>
        <taxon>Metazoa</taxon>
        <taxon>Spiralia</taxon>
        <taxon>Lophotrochozoa</taxon>
        <taxon>Mollusca</taxon>
        <taxon>Gastropoda</taxon>
        <taxon>Heterobranchia</taxon>
        <taxon>Euthyneura</taxon>
        <taxon>Panpulmonata</taxon>
        <taxon>Hygrophila</taxon>
        <taxon>Lymnaeoidea</taxon>
        <taxon>Planorbidae</taxon>
        <taxon>Biomphalaria</taxon>
    </lineage>
</organism>
<accession>A0A9W3BKZ0</accession>
<comment type="catalytic activity">
    <reaction evidence="6">
        <text>4-demethylwyosine(37) in tRNA(Phe) + S-adenosyl-L-methionine = 4-demethyl-7-[(3S)-3-amino-3-carboxypropyl]wyosine(37) in tRNA(Phe) + S-methyl-5'-thioadenosine + H(+)</text>
        <dbReference type="Rhea" id="RHEA:36355"/>
        <dbReference type="Rhea" id="RHEA-COMP:10164"/>
        <dbReference type="Rhea" id="RHEA-COMP:10378"/>
        <dbReference type="ChEBI" id="CHEBI:15378"/>
        <dbReference type="ChEBI" id="CHEBI:17509"/>
        <dbReference type="ChEBI" id="CHEBI:59789"/>
        <dbReference type="ChEBI" id="CHEBI:64315"/>
        <dbReference type="ChEBI" id="CHEBI:73550"/>
        <dbReference type="EC" id="2.5.1.114"/>
    </reaction>
</comment>
<dbReference type="Pfam" id="PF25133">
    <property type="entry name" value="TYW2_N_2"/>
    <property type="match status" value="1"/>
</dbReference>
<evidence type="ECO:0000259" key="7">
    <source>
        <dbReference type="PROSITE" id="PS51684"/>
    </source>
</evidence>
<dbReference type="InterPro" id="IPR056744">
    <property type="entry name" value="TRM5/TYW2-like_N"/>
</dbReference>
<evidence type="ECO:0000256" key="5">
    <source>
        <dbReference type="ARBA" id="ARBA00022694"/>
    </source>
</evidence>
<dbReference type="InterPro" id="IPR030382">
    <property type="entry name" value="MeTrfase_TRM5/TYW2"/>
</dbReference>
<dbReference type="GO" id="GO:0008175">
    <property type="term" value="F:tRNA methyltransferase activity"/>
    <property type="evidence" value="ECO:0007669"/>
    <property type="project" value="TreeGrafter"/>
</dbReference>
<dbReference type="GeneID" id="106065493"/>
<keyword evidence="4" id="KW-0949">S-adenosyl-L-methionine</keyword>
<dbReference type="InterPro" id="IPR056743">
    <property type="entry name" value="TRM5-TYW2-like_MTfase"/>
</dbReference>
<dbReference type="OMA" id="EHSWVKH"/>
<dbReference type="PANTHER" id="PTHR23245">
    <property type="entry name" value="TRNA METHYLTRANSFERASE"/>
    <property type="match status" value="1"/>
</dbReference>
<dbReference type="CDD" id="cd02440">
    <property type="entry name" value="AdoMet_MTases"/>
    <property type="match status" value="1"/>
</dbReference>
<dbReference type="GO" id="GO:0005737">
    <property type="term" value="C:cytoplasm"/>
    <property type="evidence" value="ECO:0007669"/>
    <property type="project" value="TreeGrafter"/>
</dbReference>
<dbReference type="Gene3D" id="3.40.50.150">
    <property type="entry name" value="Vaccinia Virus protein VP39"/>
    <property type="match status" value="1"/>
</dbReference>
<name>A0A9W3BKZ0_BIOGL</name>
<dbReference type="SUPFAM" id="SSF53335">
    <property type="entry name" value="S-adenosyl-L-methionine-dependent methyltransferases"/>
    <property type="match status" value="1"/>
</dbReference>
<feature type="domain" description="SAM-dependent methyltransferase TRM5/TYW2-type" evidence="7">
    <location>
        <begin position="119"/>
        <end position="453"/>
    </location>
</feature>
<keyword evidence="3" id="KW-0808">Transferase</keyword>
<dbReference type="RefSeq" id="XP_055900077.1">
    <property type="nucleotide sequence ID" value="XM_056044102.1"/>
</dbReference>
<dbReference type="Pfam" id="PF02475">
    <property type="entry name" value="TRM5-TYW2_MTfase"/>
    <property type="match status" value="1"/>
</dbReference>
<dbReference type="InterPro" id="IPR029063">
    <property type="entry name" value="SAM-dependent_MTases_sf"/>
</dbReference>
<dbReference type="PANTHER" id="PTHR23245:SF25">
    <property type="entry name" value="TRNA WYBUTOSINE-SYNTHESIZING PROTEIN 2 HOMOLOG"/>
    <property type="match status" value="1"/>
</dbReference>
<dbReference type="KEGG" id="bgt:106065493"/>
<protein>
    <recommendedName>
        <fullName evidence="2">tRNA(Phe) (4-demethylwyosine(37)-C(7)) aminocarboxypropyltransferase</fullName>
        <ecNumber evidence="2">2.5.1.114</ecNumber>
    </recommendedName>
</protein>
<keyword evidence="8" id="KW-1185">Reference proteome</keyword>
<sequence length="462" mass="51838">MTDMALNEMGRSHVLIAESSNAQIIRRQLEELHLWNGDFQCRRIIPNKVALPVSLKGDNSQALKDKWPSLAVEEMDLTVSKKCQARKTAPSCRLRGKLQLKLKEYSLSEDLMRELPTKWEKHEDLILLPCSSFISPQWNLIADLWEVVAQCLNCKRLARHSTIAQNGFRSSQVKILLGKDGEVTHTDNGVKYSYDVTKCMFSAGNISEKLRLARLNCKGEIIVDLYAGIGYFTLPYLVHAKADHVHACEWNPDAVSALQNNLKLNGVSERCTVHYGDNRELKLTSVADRVNLGLIPSSEDGWPVAVQVLKETGGVLHVHGNVTTNEQHNLQTGGLKIHHGTNNRECTTVVHSSDLTSNNKPLHNYQFSDTNCFDKLLETRDSNLDSSPVPSLDNTSTVSSACSYWSSQVQEKITVLLETVKGGHWSVKECHIELVKWYAPHIMHVVLDLECRPRVAFVNNAN</sequence>
<dbReference type="Proteomes" id="UP001165740">
    <property type="component" value="Chromosome 10"/>
</dbReference>
<gene>
    <name evidence="9 10" type="primary">LOC106065493</name>
</gene>
<comment type="pathway">
    <text evidence="1">tRNA modification; wybutosine-tRNA(Phe) biosynthesis.</text>
</comment>
<dbReference type="OrthoDB" id="408788at2759"/>
<dbReference type="Gene3D" id="3.30.300.110">
    <property type="entry name" value="Met-10+ protein-like domains"/>
    <property type="match status" value="1"/>
</dbReference>
<evidence type="ECO:0000313" key="9">
    <source>
        <dbReference type="RefSeq" id="XP_013079783.2"/>
    </source>
</evidence>
<reference evidence="9 10" key="1">
    <citation type="submission" date="2025-04" db="UniProtKB">
        <authorList>
            <consortium name="RefSeq"/>
        </authorList>
    </citation>
    <scope>IDENTIFICATION</scope>
</reference>
<keyword evidence="5" id="KW-0819">tRNA processing</keyword>
<evidence type="ECO:0000256" key="6">
    <source>
        <dbReference type="ARBA" id="ARBA00049400"/>
    </source>
</evidence>
<dbReference type="AlphaFoldDB" id="A0A9W3BKZ0"/>
<proteinExistence type="predicted"/>
<evidence type="ECO:0000313" key="8">
    <source>
        <dbReference type="Proteomes" id="UP001165740"/>
    </source>
</evidence>
<evidence type="ECO:0000256" key="1">
    <source>
        <dbReference type="ARBA" id="ARBA00004797"/>
    </source>
</evidence>
<dbReference type="EC" id="2.5.1.114" evidence="2"/>
<evidence type="ECO:0000256" key="3">
    <source>
        <dbReference type="ARBA" id="ARBA00022679"/>
    </source>
</evidence>
<evidence type="ECO:0000256" key="4">
    <source>
        <dbReference type="ARBA" id="ARBA00022691"/>
    </source>
</evidence>
<dbReference type="GO" id="GO:0102522">
    <property type="term" value="F:tRNA 4-demethylwyosine alpha-amino-alpha-carboxypropyltransferase activity"/>
    <property type="evidence" value="ECO:0007669"/>
    <property type="project" value="UniProtKB-EC"/>
</dbReference>
<evidence type="ECO:0000313" key="10">
    <source>
        <dbReference type="RefSeq" id="XP_055900077.1"/>
    </source>
</evidence>
<evidence type="ECO:0000256" key="2">
    <source>
        <dbReference type="ARBA" id="ARBA00012265"/>
    </source>
</evidence>
<dbReference type="GO" id="GO:0030488">
    <property type="term" value="P:tRNA methylation"/>
    <property type="evidence" value="ECO:0007669"/>
    <property type="project" value="TreeGrafter"/>
</dbReference>
<dbReference type="GO" id="GO:0031591">
    <property type="term" value="P:wybutosine biosynthetic process"/>
    <property type="evidence" value="ECO:0007669"/>
    <property type="project" value="TreeGrafter"/>
</dbReference>